<evidence type="ECO:0000313" key="2">
    <source>
        <dbReference type="Proteomes" id="UP000053815"/>
    </source>
</evidence>
<accession>A0A0C9MAK5</accession>
<sequence length="102" mass="11462">MKQAALILKLFDEDFHKGFQVPNVDPEVGEKMKAAFIKLDGIKHTVRLKHLNGVGTFDQQCQLLLATYDVGRFVKAQLETLKMEGDKQAGYFGVNRQLHSGT</sequence>
<reference evidence="1" key="1">
    <citation type="submission" date="2014-09" db="EMBL/GenBank/DDBJ databases">
        <title>Draft genome sequence of an oleaginous Mucoromycotina fungus Mucor ambiguus NBRC6742.</title>
        <authorList>
            <person name="Takeda I."/>
            <person name="Yamane N."/>
            <person name="Morita T."/>
            <person name="Tamano K."/>
            <person name="Machida M."/>
            <person name="Baker S."/>
            <person name="Koike H."/>
        </authorList>
    </citation>
    <scope>NUCLEOTIDE SEQUENCE</scope>
    <source>
        <strain evidence="1">NBRC 6742</strain>
    </source>
</reference>
<evidence type="ECO:0000313" key="1">
    <source>
        <dbReference type="EMBL" id="GAN04344.1"/>
    </source>
</evidence>
<dbReference type="EMBL" id="DF836350">
    <property type="protein sequence ID" value="GAN04344.1"/>
    <property type="molecule type" value="Genomic_DNA"/>
</dbReference>
<dbReference type="Proteomes" id="UP000053815">
    <property type="component" value="Unassembled WGS sequence"/>
</dbReference>
<keyword evidence="2" id="KW-1185">Reference proteome</keyword>
<organism evidence="1">
    <name type="scientific">Mucor ambiguus</name>
    <dbReference type="NCBI Taxonomy" id="91626"/>
    <lineage>
        <taxon>Eukaryota</taxon>
        <taxon>Fungi</taxon>
        <taxon>Fungi incertae sedis</taxon>
        <taxon>Mucoromycota</taxon>
        <taxon>Mucoromycotina</taxon>
        <taxon>Mucoromycetes</taxon>
        <taxon>Mucorales</taxon>
        <taxon>Mucorineae</taxon>
        <taxon>Mucoraceae</taxon>
        <taxon>Mucor</taxon>
    </lineage>
</organism>
<name>A0A0C9MAK5_9FUNG</name>
<proteinExistence type="predicted"/>
<dbReference type="AlphaFoldDB" id="A0A0C9MAK5"/>
<gene>
    <name evidence="1" type="ORF">MAM1_0061d03804</name>
</gene>
<protein>
    <submittedName>
        <fullName evidence="1">Uncharacterized protein</fullName>
    </submittedName>
</protein>